<sequence length="87" mass="8927">MRCWVCCSATVGNSWGAVVLDRNREREAGSLRGRCGGGCSTAGGVVEDEFTGATDGTIAGADDGRSSTGLSGKSAESKRPVYKGKDH</sequence>
<name>A0ACB9RBK0_9MYRT</name>
<comment type="caution">
    <text evidence="1">The sequence shown here is derived from an EMBL/GenBank/DDBJ whole genome shotgun (WGS) entry which is preliminary data.</text>
</comment>
<accession>A0ACB9RBK0</accession>
<protein>
    <submittedName>
        <fullName evidence="1">Uncharacterized protein</fullName>
    </submittedName>
</protein>
<gene>
    <name evidence="1" type="ORF">MLD38_012928</name>
</gene>
<dbReference type="Proteomes" id="UP001057402">
    <property type="component" value="Chromosome 4"/>
</dbReference>
<reference evidence="2" key="1">
    <citation type="journal article" date="2023" name="Front. Plant Sci.">
        <title>Chromosomal-level genome assembly of Melastoma candidum provides insights into trichome evolution.</title>
        <authorList>
            <person name="Zhong Y."/>
            <person name="Wu W."/>
            <person name="Sun C."/>
            <person name="Zou P."/>
            <person name="Liu Y."/>
            <person name="Dai S."/>
            <person name="Zhou R."/>
        </authorList>
    </citation>
    <scope>NUCLEOTIDE SEQUENCE [LARGE SCALE GENOMIC DNA]</scope>
</reference>
<evidence type="ECO:0000313" key="1">
    <source>
        <dbReference type="EMBL" id="KAI4375004.1"/>
    </source>
</evidence>
<dbReference type="EMBL" id="CM042883">
    <property type="protein sequence ID" value="KAI4375004.1"/>
    <property type="molecule type" value="Genomic_DNA"/>
</dbReference>
<organism evidence="1 2">
    <name type="scientific">Melastoma candidum</name>
    <dbReference type="NCBI Taxonomy" id="119954"/>
    <lineage>
        <taxon>Eukaryota</taxon>
        <taxon>Viridiplantae</taxon>
        <taxon>Streptophyta</taxon>
        <taxon>Embryophyta</taxon>
        <taxon>Tracheophyta</taxon>
        <taxon>Spermatophyta</taxon>
        <taxon>Magnoliopsida</taxon>
        <taxon>eudicotyledons</taxon>
        <taxon>Gunneridae</taxon>
        <taxon>Pentapetalae</taxon>
        <taxon>rosids</taxon>
        <taxon>malvids</taxon>
        <taxon>Myrtales</taxon>
        <taxon>Melastomataceae</taxon>
        <taxon>Melastomatoideae</taxon>
        <taxon>Melastomateae</taxon>
        <taxon>Melastoma</taxon>
    </lineage>
</organism>
<keyword evidence="2" id="KW-1185">Reference proteome</keyword>
<evidence type="ECO:0000313" key="2">
    <source>
        <dbReference type="Proteomes" id="UP001057402"/>
    </source>
</evidence>
<proteinExistence type="predicted"/>